<feature type="region of interest" description="Disordered" evidence="1">
    <location>
        <begin position="62"/>
        <end position="123"/>
    </location>
</feature>
<comment type="caution">
    <text evidence="2">The sequence shown here is derived from an EMBL/GenBank/DDBJ whole genome shotgun (WGS) entry which is preliminary data.</text>
</comment>
<name>A0ABR0B0R5_9CRUS</name>
<accession>A0ABR0B0R5</accession>
<dbReference type="Proteomes" id="UP001234178">
    <property type="component" value="Unassembled WGS sequence"/>
</dbReference>
<evidence type="ECO:0000256" key="1">
    <source>
        <dbReference type="SAM" id="MobiDB-lite"/>
    </source>
</evidence>
<sequence>MSILDLQFNTSKLTRVEDLIICKYDEDFGQPIEVHSDVVLFDKDIVMVRLRKPVVKFSECEEPENVSNNGDISEDAESTDFLNSSLEEDRMALATYNPAREGSTVGDSQYQESEEILPTQRKL</sequence>
<gene>
    <name evidence="2" type="ORF">OUZ56_024399</name>
</gene>
<dbReference type="EMBL" id="JAOYFB010000039">
    <property type="protein sequence ID" value="KAK4030969.1"/>
    <property type="molecule type" value="Genomic_DNA"/>
</dbReference>
<evidence type="ECO:0000313" key="3">
    <source>
        <dbReference type="Proteomes" id="UP001234178"/>
    </source>
</evidence>
<keyword evidence="3" id="KW-1185">Reference proteome</keyword>
<organism evidence="2 3">
    <name type="scientific">Daphnia magna</name>
    <dbReference type="NCBI Taxonomy" id="35525"/>
    <lineage>
        <taxon>Eukaryota</taxon>
        <taxon>Metazoa</taxon>
        <taxon>Ecdysozoa</taxon>
        <taxon>Arthropoda</taxon>
        <taxon>Crustacea</taxon>
        <taxon>Branchiopoda</taxon>
        <taxon>Diplostraca</taxon>
        <taxon>Cladocera</taxon>
        <taxon>Anomopoda</taxon>
        <taxon>Daphniidae</taxon>
        <taxon>Daphnia</taxon>
    </lineage>
</organism>
<reference evidence="2 3" key="1">
    <citation type="journal article" date="2023" name="Nucleic Acids Res.">
        <title>The hologenome of Daphnia magna reveals possible DNA methylation and microbiome-mediated evolution of the host genome.</title>
        <authorList>
            <person name="Chaturvedi A."/>
            <person name="Li X."/>
            <person name="Dhandapani V."/>
            <person name="Marshall H."/>
            <person name="Kissane S."/>
            <person name="Cuenca-Cambronero M."/>
            <person name="Asole G."/>
            <person name="Calvet F."/>
            <person name="Ruiz-Romero M."/>
            <person name="Marangio P."/>
            <person name="Guigo R."/>
            <person name="Rago D."/>
            <person name="Mirbahai L."/>
            <person name="Eastwood N."/>
            <person name="Colbourne J.K."/>
            <person name="Zhou J."/>
            <person name="Mallon E."/>
            <person name="Orsini L."/>
        </authorList>
    </citation>
    <scope>NUCLEOTIDE SEQUENCE [LARGE SCALE GENOMIC DNA]</scope>
    <source>
        <strain evidence="2">LRV0_1</strain>
    </source>
</reference>
<proteinExistence type="predicted"/>
<protein>
    <submittedName>
        <fullName evidence="2">Uncharacterized protein</fullName>
    </submittedName>
</protein>
<evidence type="ECO:0000313" key="2">
    <source>
        <dbReference type="EMBL" id="KAK4030969.1"/>
    </source>
</evidence>